<dbReference type="InterPro" id="IPR001249">
    <property type="entry name" value="AcCoA_biotinCC"/>
</dbReference>
<dbReference type="InterPro" id="IPR050709">
    <property type="entry name" value="Biotin_Carboxyl_Carrier/Decarb"/>
</dbReference>
<gene>
    <name evidence="5" type="ORF">A500_08446</name>
</gene>
<keyword evidence="2 3" id="KW-0092">Biotin</keyword>
<comment type="caution">
    <text evidence="5">The sequence shown here is derived from an EMBL/GenBank/DDBJ whole genome shotgun (WGS) entry which is preliminary data.</text>
</comment>
<dbReference type="CDD" id="cd06850">
    <property type="entry name" value="biotinyl_domain"/>
    <property type="match status" value="1"/>
</dbReference>
<accession>R9CAB2</accession>
<dbReference type="PROSITE" id="PS50968">
    <property type="entry name" value="BIOTINYL_LIPOYL"/>
    <property type="match status" value="1"/>
</dbReference>
<keyword evidence="3" id="KW-0275">Fatty acid biosynthesis</keyword>
<reference evidence="5 6" key="1">
    <citation type="submission" date="2013-03" db="EMBL/GenBank/DDBJ databases">
        <title>Whole genome shotgun sequencing of Clostridium sartagoforme AAU1.</title>
        <authorList>
            <person name="Joshi C.G."/>
            <person name="Duggirala S.M."/>
            <person name="Nathani N.M."/>
            <person name="Bhatt V.D."/>
            <person name="Patel A.K."/>
            <person name="Pandya P.R."/>
            <person name="KaPatel J.A."/>
        </authorList>
    </citation>
    <scope>NUCLEOTIDE SEQUENCE [LARGE SCALE GENOMIC DNA]</scope>
    <source>
        <strain evidence="5 6">AAU1</strain>
    </source>
</reference>
<dbReference type="AlphaFoldDB" id="R9CAB2"/>
<dbReference type="GO" id="GO:0006633">
    <property type="term" value="P:fatty acid biosynthetic process"/>
    <property type="evidence" value="ECO:0007669"/>
    <property type="project" value="UniProtKB-UniPathway"/>
</dbReference>
<comment type="pathway">
    <text evidence="3">Lipid metabolism; fatty acid biosynthesis.</text>
</comment>
<dbReference type="Proteomes" id="UP000013988">
    <property type="component" value="Unassembled WGS sequence"/>
</dbReference>
<dbReference type="GO" id="GO:0009317">
    <property type="term" value="C:acetyl-CoA carboxylase complex"/>
    <property type="evidence" value="ECO:0007669"/>
    <property type="project" value="InterPro"/>
</dbReference>
<dbReference type="PANTHER" id="PTHR45266">
    <property type="entry name" value="OXALOACETATE DECARBOXYLASE ALPHA CHAIN"/>
    <property type="match status" value="1"/>
</dbReference>
<keyword evidence="3" id="KW-0276">Fatty acid metabolism</keyword>
<evidence type="ECO:0000256" key="1">
    <source>
        <dbReference type="ARBA" id="ARBA00017562"/>
    </source>
</evidence>
<dbReference type="NCBIfam" id="TIGR00531">
    <property type="entry name" value="BCCP"/>
    <property type="match status" value="1"/>
</dbReference>
<feature type="domain" description="Lipoyl-binding" evidence="4">
    <location>
        <begin position="93"/>
        <end position="169"/>
    </location>
</feature>
<comment type="function">
    <text evidence="3">This protein is a component of the acetyl coenzyme A carboxylase complex; first, biotin carboxylase catalyzes the carboxylation of the carrier protein and then the transcarboxylase transfers the carboxyl group to form malonyl-CoA.</text>
</comment>
<evidence type="ECO:0000256" key="2">
    <source>
        <dbReference type="ARBA" id="ARBA00023267"/>
    </source>
</evidence>
<evidence type="ECO:0000256" key="3">
    <source>
        <dbReference type="RuleBase" id="RU364072"/>
    </source>
</evidence>
<dbReference type="PRINTS" id="PR01071">
    <property type="entry name" value="ACOABIOTINCC"/>
</dbReference>
<dbReference type="RefSeq" id="WP_016207076.1">
    <property type="nucleotide sequence ID" value="NZ_ASRV01000096.1"/>
</dbReference>
<dbReference type="Pfam" id="PF00364">
    <property type="entry name" value="Biotin_lipoyl"/>
    <property type="match status" value="1"/>
</dbReference>
<dbReference type="PATRIC" id="fig|1202534.3.peg.1689"/>
<dbReference type="EMBL" id="ASRV01000096">
    <property type="protein sequence ID" value="EOR26294.1"/>
    <property type="molecule type" value="Genomic_DNA"/>
</dbReference>
<dbReference type="GO" id="GO:0003989">
    <property type="term" value="F:acetyl-CoA carboxylase activity"/>
    <property type="evidence" value="ECO:0007669"/>
    <property type="project" value="InterPro"/>
</dbReference>
<dbReference type="InterPro" id="IPR011053">
    <property type="entry name" value="Single_hybrid_motif"/>
</dbReference>
<dbReference type="UniPathway" id="UPA00094"/>
<dbReference type="PANTHER" id="PTHR45266:SF3">
    <property type="entry name" value="OXALOACETATE DECARBOXYLASE ALPHA CHAIN"/>
    <property type="match status" value="1"/>
</dbReference>
<sequence length="169" mass="19126">MEQLYSKNGGKDKMLTYEQIKELIKSIDESSLRIFELESDGIKLKLSKNKEAFKESLKENSKEIISSDNKVIASNIPEEKEEAKEDSNKIENFKSIKSPLVGTYYSSGTPGGKPYVEVGTKVKKGEVLCIVEAMKIMNEITAEEDCEILEVLRSDEEIVEFGMELFKIK</sequence>
<keyword evidence="3" id="KW-0443">Lipid metabolism</keyword>
<dbReference type="Gene3D" id="2.40.50.100">
    <property type="match status" value="1"/>
</dbReference>
<organism evidence="5 6">
    <name type="scientific">Clostridium sartagoforme AAU1</name>
    <dbReference type="NCBI Taxonomy" id="1202534"/>
    <lineage>
        <taxon>Bacteria</taxon>
        <taxon>Bacillati</taxon>
        <taxon>Bacillota</taxon>
        <taxon>Clostridia</taxon>
        <taxon>Eubacteriales</taxon>
        <taxon>Clostridiaceae</taxon>
        <taxon>Clostridium</taxon>
    </lineage>
</organism>
<proteinExistence type="predicted"/>
<keyword evidence="6" id="KW-1185">Reference proteome</keyword>
<evidence type="ECO:0000259" key="4">
    <source>
        <dbReference type="PROSITE" id="PS50968"/>
    </source>
</evidence>
<keyword evidence="3" id="KW-0444">Lipid biosynthesis</keyword>
<evidence type="ECO:0000313" key="6">
    <source>
        <dbReference type="Proteomes" id="UP000013988"/>
    </source>
</evidence>
<protein>
    <recommendedName>
        <fullName evidence="1 3">Biotin carboxyl carrier protein of acetyl-CoA carboxylase</fullName>
    </recommendedName>
</protein>
<dbReference type="InterPro" id="IPR000089">
    <property type="entry name" value="Biotin_lipoyl"/>
</dbReference>
<name>R9CAB2_9CLOT</name>
<dbReference type="SUPFAM" id="SSF51230">
    <property type="entry name" value="Single hybrid motif"/>
    <property type="match status" value="1"/>
</dbReference>
<evidence type="ECO:0000313" key="5">
    <source>
        <dbReference type="EMBL" id="EOR26294.1"/>
    </source>
</evidence>